<proteinExistence type="predicted"/>
<accession>A0A1I0VQG7</accession>
<dbReference type="EMBL" id="FOJU01000001">
    <property type="protein sequence ID" value="SFA78679.1"/>
    <property type="molecule type" value="Genomic_DNA"/>
</dbReference>
<dbReference type="STRING" id="871651.SAMN05421688_0883"/>
<evidence type="ECO:0000313" key="1">
    <source>
        <dbReference type="EMBL" id="SFA78679.1"/>
    </source>
</evidence>
<organism evidence="1 2">
    <name type="scientific">Poseidonocella pacifica</name>
    <dbReference type="NCBI Taxonomy" id="871651"/>
    <lineage>
        <taxon>Bacteria</taxon>
        <taxon>Pseudomonadati</taxon>
        <taxon>Pseudomonadota</taxon>
        <taxon>Alphaproteobacteria</taxon>
        <taxon>Rhodobacterales</taxon>
        <taxon>Roseobacteraceae</taxon>
        <taxon>Poseidonocella</taxon>
    </lineage>
</organism>
<dbReference type="AlphaFoldDB" id="A0A1I0VQG7"/>
<dbReference type="Proteomes" id="UP000198796">
    <property type="component" value="Unassembled WGS sequence"/>
</dbReference>
<keyword evidence="2" id="KW-1185">Reference proteome</keyword>
<name>A0A1I0VQG7_9RHOB</name>
<protein>
    <submittedName>
        <fullName evidence="1">Uncharacterized protein</fullName>
    </submittedName>
</protein>
<reference evidence="1 2" key="1">
    <citation type="submission" date="2016-10" db="EMBL/GenBank/DDBJ databases">
        <authorList>
            <person name="de Groot N.N."/>
        </authorList>
    </citation>
    <scope>NUCLEOTIDE SEQUENCE [LARGE SCALE GENOMIC DNA]</scope>
    <source>
        <strain evidence="1 2">DSM 29316</strain>
    </source>
</reference>
<gene>
    <name evidence="1" type="ORF">SAMN05421688_0883</name>
</gene>
<evidence type="ECO:0000313" key="2">
    <source>
        <dbReference type="Proteomes" id="UP000198796"/>
    </source>
</evidence>
<sequence length="55" mass="6207">MALQDAPVPPHVKRIPLGLETAGYVYMSVGFRRRFCSRVYRSGAICRPIYSYEGA</sequence>